<dbReference type="GO" id="GO:0003676">
    <property type="term" value="F:nucleic acid binding"/>
    <property type="evidence" value="ECO:0007669"/>
    <property type="project" value="InterPro"/>
</dbReference>
<dbReference type="AlphaFoldDB" id="A0A8X6VZ14"/>
<evidence type="ECO:0000313" key="2">
    <source>
        <dbReference type="Proteomes" id="UP000887159"/>
    </source>
</evidence>
<comment type="caution">
    <text evidence="1">The sequence shown here is derived from an EMBL/GenBank/DDBJ whole genome shotgun (WGS) entry which is preliminary data.</text>
</comment>
<name>A0A8X6VZ14_TRICX</name>
<dbReference type="EMBL" id="BMAU01021370">
    <property type="protein sequence ID" value="GFY25074.1"/>
    <property type="molecule type" value="Genomic_DNA"/>
</dbReference>
<gene>
    <name evidence="1" type="primary">TCB2_39</name>
    <name evidence="1" type="ORF">TNCV_2692651</name>
</gene>
<dbReference type="Proteomes" id="UP000887159">
    <property type="component" value="Unassembled WGS sequence"/>
</dbReference>
<evidence type="ECO:0000313" key="1">
    <source>
        <dbReference type="EMBL" id="GFY25074.1"/>
    </source>
</evidence>
<accession>A0A8X6VZ14</accession>
<protein>
    <submittedName>
        <fullName evidence="1">Transposable element Tcb2 transposase</fullName>
    </submittedName>
</protein>
<reference evidence="1" key="1">
    <citation type="submission" date="2020-08" db="EMBL/GenBank/DDBJ databases">
        <title>Multicomponent nature underlies the extraordinary mechanical properties of spider dragline silk.</title>
        <authorList>
            <person name="Kono N."/>
            <person name="Nakamura H."/>
            <person name="Mori M."/>
            <person name="Yoshida Y."/>
            <person name="Ohtoshi R."/>
            <person name="Malay A.D."/>
            <person name="Moran D.A.P."/>
            <person name="Tomita M."/>
            <person name="Numata K."/>
            <person name="Arakawa K."/>
        </authorList>
    </citation>
    <scope>NUCLEOTIDE SEQUENCE</scope>
</reference>
<keyword evidence="2" id="KW-1185">Reference proteome</keyword>
<organism evidence="1 2">
    <name type="scientific">Trichonephila clavipes</name>
    <name type="common">Golden silk orbweaver</name>
    <name type="synonym">Nephila clavipes</name>
    <dbReference type="NCBI Taxonomy" id="2585209"/>
    <lineage>
        <taxon>Eukaryota</taxon>
        <taxon>Metazoa</taxon>
        <taxon>Ecdysozoa</taxon>
        <taxon>Arthropoda</taxon>
        <taxon>Chelicerata</taxon>
        <taxon>Arachnida</taxon>
        <taxon>Araneae</taxon>
        <taxon>Araneomorphae</taxon>
        <taxon>Entelegynae</taxon>
        <taxon>Araneoidea</taxon>
        <taxon>Nephilidae</taxon>
        <taxon>Trichonephila</taxon>
    </lineage>
</organism>
<dbReference type="Gene3D" id="3.30.420.10">
    <property type="entry name" value="Ribonuclease H-like superfamily/Ribonuclease H"/>
    <property type="match status" value="1"/>
</dbReference>
<proteinExistence type="predicted"/>
<dbReference type="InterPro" id="IPR036397">
    <property type="entry name" value="RNaseH_sf"/>
</dbReference>
<sequence length="162" mass="18528">MSLDSDYLTPNEGYEYGVRLTKPLILHARLELYKAMMAQSCSIHLCCSVIRTVIEFSQQDNCISPQPVTRWVTGWLDEHSSYFTVINCPPRSSDLNPIEHLCDVLEQGVKIHRTAPTNLIETWTSVANIWPVISVQRFPKLFESMRHRVADVIKARGGPTHY</sequence>